<reference evidence="4 5" key="1">
    <citation type="submission" date="2018-08" db="EMBL/GenBank/DDBJ databases">
        <title>Genomic Encyclopedia of Type Strains, Phase IV (KMG-IV): sequencing the most valuable type-strain genomes for metagenomic binning, comparative biology and taxonomic classification.</title>
        <authorList>
            <person name="Goeker M."/>
        </authorList>
    </citation>
    <scope>NUCLEOTIDE SEQUENCE [LARGE SCALE GENOMIC DNA]</scope>
    <source>
        <strain evidence="4 5">DSM 26022</strain>
    </source>
</reference>
<dbReference type="PRINTS" id="PR00371">
    <property type="entry name" value="FPNCR"/>
</dbReference>
<feature type="domain" description="2Fe-2S ferredoxin-type" evidence="2">
    <location>
        <begin position="278"/>
        <end position="362"/>
    </location>
</feature>
<dbReference type="Gene3D" id="2.40.30.10">
    <property type="entry name" value="Translation factors"/>
    <property type="match status" value="1"/>
</dbReference>
<gene>
    <name evidence="4" type="ORF">DFR26_0077</name>
</gene>
<evidence type="ECO:0000313" key="4">
    <source>
        <dbReference type="EMBL" id="REH39883.1"/>
    </source>
</evidence>
<dbReference type="Pfam" id="PF00175">
    <property type="entry name" value="NAD_binding_1"/>
    <property type="match status" value="1"/>
</dbReference>
<dbReference type="EMBL" id="QUNR01000001">
    <property type="protein sequence ID" value="REH39883.1"/>
    <property type="molecule type" value="Genomic_DNA"/>
</dbReference>
<dbReference type="SUPFAM" id="SSF63380">
    <property type="entry name" value="Riboflavin synthase domain-like"/>
    <property type="match status" value="1"/>
</dbReference>
<dbReference type="AlphaFoldDB" id="A0A3E0H8H7"/>
<dbReference type="InterPro" id="IPR017927">
    <property type="entry name" value="FAD-bd_FR_type"/>
</dbReference>
<dbReference type="PROSITE" id="PS51085">
    <property type="entry name" value="2FE2S_FER_2"/>
    <property type="match status" value="1"/>
</dbReference>
<dbReference type="PROSITE" id="PS51384">
    <property type="entry name" value="FAD_FR"/>
    <property type="match status" value="1"/>
</dbReference>
<dbReference type="SUPFAM" id="SSF54292">
    <property type="entry name" value="2Fe-2S ferredoxin-like"/>
    <property type="match status" value="1"/>
</dbReference>
<dbReference type="OrthoDB" id="9796486at2"/>
<dbReference type="PANTHER" id="PTHR47354:SF3">
    <property type="entry name" value="OXIDOREDUCTASE-RELATED"/>
    <property type="match status" value="1"/>
</dbReference>
<evidence type="ECO:0000259" key="2">
    <source>
        <dbReference type="PROSITE" id="PS51085"/>
    </source>
</evidence>
<dbReference type="InterPro" id="IPR050415">
    <property type="entry name" value="MRET"/>
</dbReference>
<dbReference type="Pfam" id="PF00111">
    <property type="entry name" value="Fer2"/>
    <property type="match status" value="1"/>
</dbReference>
<comment type="caution">
    <text evidence="4">The sequence shown here is derived from an EMBL/GenBank/DDBJ whole genome shotgun (WGS) entry which is preliminary data.</text>
</comment>
<name>A0A3E0H8H7_9GAMM</name>
<evidence type="ECO:0000256" key="1">
    <source>
        <dbReference type="ARBA" id="ARBA00034078"/>
    </source>
</evidence>
<dbReference type="Pfam" id="PF00970">
    <property type="entry name" value="FAD_binding_6"/>
    <property type="match status" value="1"/>
</dbReference>
<dbReference type="InterPro" id="IPR001709">
    <property type="entry name" value="Flavoprot_Pyr_Nucl_cyt_Rdtase"/>
</dbReference>
<dbReference type="CDD" id="cd06216">
    <property type="entry name" value="FNR_iron_sulfur_binding_2"/>
    <property type="match status" value="1"/>
</dbReference>
<dbReference type="Gene3D" id="3.40.50.80">
    <property type="entry name" value="Nucleotide-binding domain of ferredoxin-NADP reductase (FNR) module"/>
    <property type="match status" value="1"/>
</dbReference>
<dbReference type="InterPro" id="IPR008333">
    <property type="entry name" value="Cbr1-like_FAD-bd_dom"/>
</dbReference>
<dbReference type="InterPro" id="IPR017938">
    <property type="entry name" value="Riboflavin_synthase-like_b-brl"/>
</dbReference>
<dbReference type="RefSeq" id="WP_116206974.1">
    <property type="nucleotide sequence ID" value="NZ_QUNR01000001.1"/>
</dbReference>
<dbReference type="SUPFAM" id="SSF52343">
    <property type="entry name" value="Ferredoxin reductase-like, C-terminal NADP-linked domain"/>
    <property type="match status" value="1"/>
</dbReference>
<dbReference type="GO" id="GO:0051536">
    <property type="term" value="F:iron-sulfur cluster binding"/>
    <property type="evidence" value="ECO:0007669"/>
    <property type="project" value="InterPro"/>
</dbReference>
<dbReference type="GO" id="GO:0016491">
    <property type="term" value="F:oxidoreductase activity"/>
    <property type="evidence" value="ECO:0007669"/>
    <property type="project" value="InterPro"/>
</dbReference>
<dbReference type="InterPro" id="IPR036010">
    <property type="entry name" value="2Fe-2S_ferredoxin-like_sf"/>
</dbReference>
<accession>A0A3E0H8H7</accession>
<evidence type="ECO:0000259" key="3">
    <source>
        <dbReference type="PROSITE" id="PS51384"/>
    </source>
</evidence>
<dbReference type="InterPro" id="IPR001433">
    <property type="entry name" value="OxRdtase_FAD/NAD-bd"/>
</dbReference>
<keyword evidence="5" id="KW-1185">Reference proteome</keyword>
<protein>
    <submittedName>
        <fullName evidence="4">Ferredoxin-NADP reductase</fullName>
    </submittedName>
</protein>
<dbReference type="Gene3D" id="3.10.20.30">
    <property type="match status" value="1"/>
</dbReference>
<dbReference type="InterPro" id="IPR039261">
    <property type="entry name" value="FNR_nucleotide-bd"/>
</dbReference>
<dbReference type="CDD" id="cd00207">
    <property type="entry name" value="fer2"/>
    <property type="match status" value="1"/>
</dbReference>
<dbReference type="PRINTS" id="PR00410">
    <property type="entry name" value="PHEHYDRXLASE"/>
</dbReference>
<organism evidence="4 5">
    <name type="scientific">Paraperlucidibaca baekdonensis</name>
    <dbReference type="NCBI Taxonomy" id="748120"/>
    <lineage>
        <taxon>Bacteria</taxon>
        <taxon>Pseudomonadati</taxon>
        <taxon>Pseudomonadota</taxon>
        <taxon>Gammaproteobacteria</taxon>
        <taxon>Moraxellales</taxon>
        <taxon>Moraxellaceae</taxon>
        <taxon>Paraperlucidibaca</taxon>
    </lineage>
</organism>
<evidence type="ECO:0000313" key="5">
    <source>
        <dbReference type="Proteomes" id="UP000256774"/>
    </source>
</evidence>
<dbReference type="InterPro" id="IPR001041">
    <property type="entry name" value="2Fe-2S_ferredoxin-type"/>
</dbReference>
<feature type="domain" description="FAD-binding FR-type" evidence="3">
    <location>
        <begin position="37"/>
        <end position="139"/>
    </location>
</feature>
<dbReference type="InterPro" id="IPR012675">
    <property type="entry name" value="Beta-grasp_dom_sf"/>
</dbReference>
<dbReference type="PANTHER" id="PTHR47354">
    <property type="entry name" value="NADH OXIDOREDUCTASE HCR"/>
    <property type="match status" value="1"/>
</dbReference>
<dbReference type="Proteomes" id="UP000256774">
    <property type="component" value="Unassembled WGS sequence"/>
</dbReference>
<comment type="cofactor">
    <cofactor evidence="1">
        <name>[2Fe-2S] cluster</name>
        <dbReference type="ChEBI" id="CHEBI:190135"/>
    </cofactor>
</comment>
<proteinExistence type="predicted"/>
<sequence length="362" mass="39360">MSSQFALPSFVSRVVKSVVTPSVIDFWAAELGFDSRVERTVCRVVARWMETPDTVTLVLKPNSNFAGFQAGQHVNLSVEIDGIRHTRSYSFSEAPAATGLLAITIKKVPNGRVSNFLVDRVEIGDRIELGQAFGEMTFAAGAPEKIVMLAAGSGVTPLMSLLRELAQQQMPSDVVFMFWARTRTDLIFGDELVSLARQYPQLRLVQIYEHETRLEAGDLVGRPCAEHFADITDMSERTVYACGPTGFMNAVQGLVADQAQVFHAEAFTPPVFVPSSTETVRVFLKKSNKHVDLPQGMPLLDALEAQGIKPNSGCRMGICNTCACGKSGGVTRNLLTQELDVDDTASLRICVSAAVGDLTLDL</sequence>